<dbReference type="EMBL" id="FPJE01000052">
    <property type="protein sequence ID" value="SFW77893.1"/>
    <property type="molecule type" value="Genomic_DNA"/>
</dbReference>
<organism evidence="1 2">
    <name type="scientific">Sinomicrobium oceani</name>
    <dbReference type="NCBI Taxonomy" id="1150368"/>
    <lineage>
        <taxon>Bacteria</taxon>
        <taxon>Pseudomonadati</taxon>
        <taxon>Bacteroidota</taxon>
        <taxon>Flavobacteriia</taxon>
        <taxon>Flavobacteriales</taxon>
        <taxon>Flavobacteriaceae</taxon>
        <taxon>Sinomicrobium</taxon>
    </lineage>
</organism>
<sequence length="199" mass="23311">MKKHILIIFFTFHLLLIFFQAVWTTVDGYWIYHFNKAPDVPGLNLFKQNPRTELYYILSGTNTGYGFYGIKTSTEKFLRLTFFDDTGKIIGSDRYFGLSTRSGMARLGSYASYLANYIADTEKLQEDETRSPENKGFIEFRKDYVRKALKWLGKKEAEAFPGCESYKIELLTVIPEDIRDRKDRKPELYVIEEGLYPIR</sequence>
<dbReference type="AlphaFoldDB" id="A0A1K1S1F9"/>
<reference evidence="1 2" key="1">
    <citation type="submission" date="2016-11" db="EMBL/GenBank/DDBJ databases">
        <authorList>
            <person name="Jaros S."/>
            <person name="Januszkiewicz K."/>
            <person name="Wedrychowicz H."/>
        </authorList>
    </citation>
    <scope>NUCLEOTIDE SEQUENCE [LARGE SCALE GENOMIC DNA]</scope>
    <source>
        <strain evidence="1 2">CGMCC 1.12145</strain>
    </source>
</reference>
<dbReference type="Proteomes" id="UP000182248">
    <property type="component" value="Unassembled WGS sequence"/>
</dbReference>
<proteinExistence type="predicted"/>
<evidence type="ECO:0000313" key="1">
    <source>
        <dbReference type="EMBL" id="SFW77893.1"/>
    </source>
</evidence>
<evidence type="ECO:0000313" key="2">
    <source>
        <dbReference type="Proteomes" id="UP000182248"/>
    </source>
</evidence>
<keyword evidence="2" id="KW-1185">Reference proteome</keyword>
<gene>
    <name evidence="1" type="ORF">SAMN02927921_04279</name>
</gene>
<name>A0A1K1S1F9_9FLAO</name>
<dbReference type="OrthoDB" id="1438308at2"/>
<protein>
    <submittedName>
        <fullName evidence="1">Uncharacterized protein</fullName>
    </submittedName>
</protein>
<dbReference type="RefSeq" id="WP_072319483.1">
    <property type="nucleotide sequence ID" value="NZ_FPJE01000052.1"/>
</dbReference>
<accession>A0A1K1S1F9</accession>
<dbReference type="STRING" id="1150368.SAMN02927921_04279"/>